<keyword evidence="2" id="KW-1185">Reference proteome</keyword>
<proteinExistence type="predicted"/>
<protein>
    <submittedName>
        <fullName evidence="1">Uncharacterized protein</fullName>
    </submittedName>
</protein>
<evidence type="ECO:0000313" key="1">
    <source>
        <dbReference type="EMBL" id="KAJ9656392.1"/>
    </source>
</evidence>
<organism evidence="1 2">
    <name type="scientific">Neophaeococcomyces mojaviensis</name>
    <dbReference type="NCBI Taxonomy" id="3383035"/>
    <lineage>
        <taxon>Eukaryota</taxon>
        <taxon>Fungi</taxon>
        <taxon>Dikarya</taxon>
        <taxon>Ascomycota</taxon>
        <taxon>Pezizomycotina</taxon>
        <taxon>Eurotiomycetes</taxon>
        <taxon>Chaetothyriomycetidae</taxon>
        <taxon>Chaetothyriales</taxon>
        <taxon>Chaetothyriales incertae sedis</taxon>
        <taxon>Neophaeococcomyces</taxon>
    </lineage>
</organism>
<dbReference type="EMBL" id="JAPDRQ010000078">
    <property type="protein sequence ID" value="KAJ9656392.1"/>
    <property type="molecule type" value="Genomic_DNA"/>
</dbReference>
<reference evidence="1" key="1">
    <citation type="submission" date="2022-10" db="EMBL/GenBank/DDBJ databases">
        <title>Culturing micro-colonial fungi from biological soil crusts in the Mojave desert and describing Neophaeococcomyces mojavensis, and introducing the new genera and species Taxawa tesnikishii.</title>
        <authorList>
            <person name="Kurbessoian T."/>
            <person name="Stajich J.E."/>
        </authorList>
    </citation>
    <scope>NUCLEOTIDE SEQUENCE</scope>
    <source>
        <strain evidence="1">JES_112</strain>
    </source>
</reference>
<dbReference type="Proteomes" id="UP001172386">
    <property type="component" value="Unassembled WGS sequence"/>
</dbReference>
<gene>
    <name evidence="1" type="ORF">H2198_004970</name>
</gene>
<evidence type="ECO:0000313" key="2">
    <source>
        <dbReference type="Proteomes" id="UP001172386"/>
    </source>
</evidence>
<name>A0ACC3A701_9EURO</name>
<accession>A0ACC3A701</accession>
<sequence length="247" mass="26846">MTTFPHILLIGATGRTGRSVITEALSRGHTVTALARNPSSLDDLLATIPSQHRSHINVVKGDPTSQSDLVNALNESLKHAALKPVVIMSTLGQTRVSGNPWSAPTSPPLFMTRAAEALIASIRSLSPSSKQQISKLVIMSMFGATDSFTNLHCALKPVMKWSNMKQTLEDHDALDQAIRGQDEVKWVMVRPSFLKEGERSEIRVLGEQGEEDSSWVPSGITRDSVVIFLLDVAVSGEWDGRTPVVVN</sequence>
<comment type="caution">
    <text evidence="1">The sequence shown here is derived from an EMBL/GenBank/DDBJ whole genome shotgun (WGS) entry which is preliminary data.</text>
</comment>